<evidence type="ECO:0000313" key="3">
    <source>
        <dbReference type="EMBL" id="HDD52696.1"/>
    </source>
</evidence>
<keyword evidence="1" id="KW-0812">Transmembrane</keyword>
<dbReference type="PANTHER" id="PTHR22911:SF137">
    <property type="entry name" value="SOLUTE CARRIER FAMILY 35 MEMBER G2-RELATED"/>
    <property type="match status" value="1"/>
</dbReference>
<organism evidence="3">
    <name type="scientific">Thermosulfidibacter takaii</name>
    <dbReference type="NCBI Taxonomy" id="412593"/>
    <lineage>
        <taxon>Bacteria</taxon>
        <taxon>Pseudomonadati</taxon>
        <taxon>Thermosulfidibacterota</taxon>
        <taxon>Thermosulfidibacteria</taxon>
        <taxon>Thermosulfidibacterales</taxon>
        <taxon>Thermosulfidibacteraceae</taxon>
    </lineage>
</organism>
<dbReference type="InterPro" id="IPR037185">
    <property type="entry name" value="EmrE-like"/>
</dbReference>
<feature type="domain" description="EamA" evidence="2">
    <location>
        <begin position="166"/>
        <end position="297"/>
    </location>
</feature>
<feature type="transmembrane region" description="Helical" evidence="1">
    <location>
        <begin position="196"/>
        <end position="216"/>
    </location>
</feature>
<sequence length="300" mass="33436">MLYWQGLPKEGIHTSMWIIYTLLTAFLLASSDAITKDLLTRYSPWQVIRARFLLALVFLVPLPFIYGFPTLDTTFWLAAGADLPLEILALLLYLKAIDVSPLSLSLPFLSFTPLFLLLTSRIMLGEHVSTQALIGILAMVAGSYLLQVGRVREGLVEPIKALIRERGAMLMLGVAFIYSITSNLGKVAITHSSPQFFATFFALEMALVALVIPYHKGGKKVWKLKDKAMILMALFFALHFLFHTLALNLARVSYMIPLKRTSILFGVLYGRILYKEEEIKERLLGASLMVAGALLISLAP</sequence>
<feature type="domain" description="EamA" evidence="2">
    <location>
        <begin position="16"/>
        <end position="146"/>
    </location>
</feature>
<feature type="transmembrane region" description="Helical" evidence="1">
    <location>
        <begin position="228"/>
        <end position="246"/>
    </location>
</feature>
<gene>
    <name evidence="3" type="ORF">ENF32_01340</name>
</gene>
<comment type="caution">
    <text evidence="3">The sequence shown here is derived from an EMBL/GenBank/DDBJ whole genome shotgun (WGS) entry which is preliminary data.</text>
</comment>
<dbReference type="Pfam" id="PF00892">
    <property type="entry name" value="EamA"/>
    <property type="match status" value="2"/>
</dbReference>
<evidence type="ECO:0000256" key="1">
    <source>
        <dbReference type="SAM" id="Phobius"/>
    </source>
</evidence>
<proteinExistence type="predicted"/>
<dbReference type="PANTHER" id="PTHR22911">
    <property type="entry name" value="ACYL-MALONYL CONDENSING ENZYME-RELATED"/>
    <property type="match status" value="1"/>
</dbReference>
<dbReference type="GO" id="GO:0016020">
    <property type="term" value="C:membrane"/>
    <property type="evidence" value="ECO:0007669"/>
    <property type="project" value="InterPro"/>
</dbReference>
<feature type="transmembrane region" description="Helical" evidence="1">
    <location>
        <begin position="106"/>
        <end position="124"/>
    </location>
</feature>
<feature type="transmembrane region" description="Helical" evidence="1">
    <location>
        <begin position="167"/>
        <end position="184"/>
    </location>
</feature>
<dbReference type="Gene3D" id="1.10.3730.20">
    <property type="match status" value="2"/>
</dbReference>
<dbReference type="AlphaFoldDB" id="A0A7C0Y8M8"/>
<reference evidence="3" key="1">
    <citation type="journal article" date="2020" name="mSystems">
        <title>Genome- and Community-Level Interaction Insights into Carbon Utilization and Element Cycling Functions of Hydrothermarchaeota in Hydrothermal Sediment.</title>
        <authorList>
            <person name="Zhou Z."/>
            <person name="Liu Y."/>
            <person name="Xu W."/>
            <person name="Pan J."/>
            <person name="Luo Z.H."/>
            <person name="Li M."/>
        </authorList>
    </citation>
    <scope>NUCLEOTIDE SEQUENCE [LARGE SCALE GENOMIC DNA]</scope>
    <source>
        <strain evidence="3">HyVt-115</strain>
    </source>
</reference>
<dbReference type="Proteomes" id="UP000885690">
    <property type="component" value="Unassembled WGS sequence"/>
</dbReference>
<keyword evidence="1" id="KW-1133">Transmembrane helix</keyword>
<evidence type="ECO:0000259" key="2">
    <source>
        <dbReference type="Pfam" id="PF00892"/>
    </source>
</evidence>
<protein>
    <submittedName>
        <fullName evidence="3">EamA/RhaT family transporter</fullName>
    </submittedName>
</protein>
<feature type="transmembrane region" description="Helical" evidence="1">
    <location>
        <begin position="50"/>
        <end position="68"/>
    </location>
</feature>
<dbReference type="SUPFAM" id="SSF103481">
    <property type="entry name" value="Multidrug resistance efflux transporter EmrE"/>
    <property type="match status" value="2"/>
</dbReference>
<keyword evidence="1" id="KW-0472">Membrane</keyword>
<accession>A0A7C0Y8M8</accession>
<feature type="transmembrane region" description="Helical" evidence="1">
    <location>
        <begin position="12"/>
        <end position="29"/>
    </location>
</feature>
<feature type="transmembrane region" description="Helical" evidence="1">
    <location>
        <begin position="130"/>
        <end position="146"/>
    </location>
</feature>
<dbReference type="InterPro" id="IPR000620">
    <property type="entry name" value="EamA_dom"/>
</dbReference>
<name>A0A7C0Y8M8_9BACT</name>
<dbReference type="EMBL" id="DQWS01000051">
    <property type="protein sequence ID" value="HDD52696.1"/>
    <property type="molecule type" value="Genomic_DNA"/>
</dbReference>